<name>A0A4Z2FDW8_9TELE</name>
<feature type="compositionally biased region" description="Pro residues" evidence="1">
    <location>
        <begin position="347"/>
        <end position="360"/>
    </location>
</feature>
<dbReference type="OrthoDB" id="9378527at2759"/>
<feature type="region of interest" description="Disordered" evidence="1">
    <location>
        <begin position="203"/>
        <end position="398"/>
    </location>
</feature>
<comment type="caution">
    <text evidence="2">The sequence shown here is derived from an EMBL/GenBank/DDBJ whole genome shotgun (WGS) entry which is preliminary data.</text>
</comment>
<dbReference type="EMBL" id="SRLO01001290">
    <property type="protein sequence ID" value="TNN39319.1"/>
    <property type="molecule type" value="Genomic_DNA"/>
</dbReference>
<feature type="compositionally biased region" description="Low complexity" evidence="1">
    <location>
        <begin position="361"/>
        <end position="378"/>
    </location>
</feature>
<protein>
    <submittedName>
        <fullName evidence="2">Uncharacterized protein</fullName>
    </submittedName>
</protein>
<dbReference type="AlphaFoldDB" id="A0A4Z2FDW8"/>
<evidence type="ECO:0000313" key="2">
    <source>
        <dbReference type="EMBL" id="TNN39319.1"/>
    </source>
</evidence>
<feature type="compositionally biased region" description="Low complexity" evidence="1">
    <location>
        <begin position="252"/>
        <end position="272"/>
    </location>
</feature>
<gene>
    <name evidence="2" type="ORF">EYF80_050524</name>
</gene>
<evidence type="ECO:0000313" key="3">
    <source>
        <dbReference type="Proteomes" id="UP000314294"/>
    </source>
</evidence>
<sequence length="398" mass="41043">MGHVSSPPHQGPPGGPRPDHLPFSPSVSTVIGRHAGDLAGVPGREGGDEQDASDRKQKRKKKRRQKDEGAAEPPESGAQAEDTPPAEEFYQRIGPRRDRGDGGWEEQLGRSGGRGKKGKSRRRLPEEWGAAAEPPLPEEAGLDLGGSAQVSLAGPAPPPLSEDLFTPVVLSSELKATAAPFTMPSSAPGDPFDLPMETEDVSLRVFPPGADAVDGAACPTRSLRESGVRGTPEGDASPFSPASQPSPSPRGWASASAPPLSPSDASWLLSDATESSGGEPFDFGDLSAAGHPLTLGLTFDTPSPAPLRSPRTSAQDFQHRDAASASWPASSSPVKSPSSPGANRLPPLAPPAVSPAPPQSPGSGLNPTAKPFFPGAADPPEEPAPPLSAEGWSGRRSR</sequence>
<proteinExistence type="predicted"/>
<keyword evidence="3" id="KW-1185">Reference proteome</keyword>
<dbReference type="Proteomes" id="UP000314294">
    <property type="component" value="Unassembled WGS sequence"/>
</dbReference>
<reference evidence="2 3" key="1">
    <citation type="submission" date="2019-03" db="EMBL/GenBank/DDBJ databases">
        <title>First draft genome of Liparis tanakae, snailfish: a comprehensive survey of snailfish specific genes.</title>
        <authorList>
            <person name="Kim W."/>
            <person name="Song I."/>
            <person name="Jeong J.-H."/>
            <person name="Kim D."/>
            <person name="Kim S."/>
            <person name="Ryu S."/>
            <person name="Song J.Y."/>
            <person name="Lee S.K."/>
        </authorList>
    </citation>
    <scope>NUCLEOTIDE SEQUENCE [LARGE SCALE GENOMIC DNA]</scope>
    <source>
        <tissue evidence="2">Muscle</tissue>
    </source>
</reference>
<organism evidence="2 3">
    <name type="scientific">Liparis tanakae</name>
    <name type="common">Tanaka's snailfish</name>
    <dbReference type="NCBI Taxonomy" id="230148"/>
    <lineage>
        <taxon>Eukaryota</taxon>
        <taxon>Metazoa</taxon>
        <taxon>Chordata</taxon>
        <taxon>Craniata</taxon>
        <taxon>Vertebrata</taxon>
        <taxon>Euteleostomi</taxon>
        <taxon>Actinopterygii</taxon>
        <taxon>Neopterygii</taxon>
        <taxon>Teleostei</taxon>
        <taxon>Neoteleostei</taxon>
        <taxon>Acanthomorphata</taxon>
        <taxon>Eupercaria</taxon>
        <taxon>Perciformes</taxon>
        <taxon>Cottioidei</taxon>
        <taxon>Cottales</taxon>
        <taxon>Liparidae</taxon>
        <taxon>Liparis</taxon>
    </lineage>
</organism>
<accession>A0A4Z2FDW8</accession>
<feature type="compositionally biased region" description="Low complexity" evidence="1">
    <location>
        <begin position="323"/>
        <end position="340"/>
    </location>
</feature>
<evidence type="ECO:0000256" key="1">
    <source>
        <dbReference type="SAM" id="MobiDB-lite"/>
    </source>
</evidence>
<feature type="compositionally biased region" description="Basic residues" evidence="1">
    <location>
        <begin position="113"/>
        <end position="122"/>
    </location>
</feature>
<feature type="region of interest" description="Disordered" evidence="1">
    <location>
        <begin position="1"/>
        <end position="158"/>
    </location>
</feature>